<keyword evidence="2" id="KW-1185">Reference proteome</keyword>
<dbReference type="EMBL" id="QUZK01000053">
    <property type="protein sequence ID" value="RFF28927.1"/>
    <property type="molecule type" value="Genomic_DNA"/>
</dbReference>
<name>A0A3E1K4E5_9GAMM</name>
<evidence type="ECO:0000313" key="2">
    <source>
        <dbReference type="Proteomes" id="UP000260351"/>
    </source>
</evidence>
<dbReference type="OrthoDB" id="5797254at2"/>
<dbReference type="NCBIfam" id="TIGR02574">
    <property type="entry name" value="stabl_TIGR02574"/>
    <property type="match status" value="1"/>
</dbReference>
<protein>
    <submittedName>
        <fullName evidence="1">Addiction module component CHP02574 family protein</fullName>
    </submittedName>
</protein>
<organism evidence="1 2">
    <name type="scientific">Wenzhouxiangella sediminis</name>
    <dbReference type="NCBI Taxonomy" id="1792836"/>
    <lineage>
        <taxon>Bacteria</taxon>
        <taxon>Pseudomonadati</taxon>
        <taxon>Pseudomonadota</taxon>
        <taxon>Gammaproteobacteria</taxon>
        <taxon>Chromatiales</taxon>
        <taxon>Wenzhouxiangellaceae</taxon>
        <taxon>Wenzhouxiangella</taxon>
    </lineage>
</organism>
<sequence>MSAEPLQQLRSQLLALSESERAELAHDLIQSLDAPRESGAGEAWDREIARRILEIDAGQAEFVDRAEFRKRVSAKLQHP</sequence>
<evidence type="ECO:0000313" key="1">
    <source>
        <dbReference type="EMBL" id="RFF28927.1"/>
    </source>
</evidence>
<comment type="caution">
    <text evidence="1">The sequence shown here is derived from an EMBL/GenBank/DDBJ whole genome shotgun (WGS) entry which is preliminary data.</text>
</comment>
<accession>A0A3E1K4E5</accession>
<dbReference type="InterPro" id="IPR013406">
    <property type="entry name" value="CHP02574_addiction_mod"/>
</dbReference>
<gene>
    <name evidence="1" type="ORF">DZC52_15175</name>
</gene>
<dbReference type="Pfam" id="PF09720">
    <property type="entry name" value="Unstab_antitox"/>
    <property type="match status" value="1"/>
</dbReference>
<dbReference type="Proteomes" id="UP000260351">
    <property type="component" value="Unassembled WGS sequence"/>
</dbReference>
<proteinExistence type="predicted"/>
<reference evidence="1 2" key="1">
    <citation type="submission" date="2018-08" db="EMBL/GenBank/DDBJ databases">
        <title>Wenzhouxiangella salilacus sp. nov., a novel bacterium isolated from a saline lake in Xinjiang Province, China.</title>
        <authorList>
            <person name="Han S."/>
        </authorList>
    </citation>
    <scope>NUCLEOTIDE SEQUENCE [LARGE SCALE GENOMIC DNA]</scope>
    <source>
        <strain evidence="1 2">XDB06</strain>
    </source>
</reference>
<dbReference type="AlphaFoldDB" id="A0A3E1K4E5"/>